<comment type="caution">
    <text evidence="3">The sequence shown here is derived from an EMBL/GenBank/DDBJ whole genome shotgun (WGS) entry which is preliminary data.</text>
</comment>
<keyword evidence="4" id="KW-1185">Reference proteome</keyword>
<feature type="region of interest" description="Disordered" evidence="1">
    <location>
        <begin position="194"/>
        <end position="226"/>
    </location>
</feature>
<evidence type="ECO:0000313" key="4">
    <source>
        <dbReference type="Proteomes" id="UP001500542"/>
    </source>
</evidence>
<dbReference type="InterPro" id="IPR025351">
    <property type="entry name" value="Pvc16_N"/>
</dbReference>
<accession>A0ABP4BPS9</accession>
<reference evidence="4" key="1">
    <citation type="journal article" date="2019" name="Int. J. Syst. Evol. Microbiol.">
        <title>The Global Catalogue of Microorganisms (GCM) 10K type strain sequencing project: providing services to taxonomists for standard genome sequencing and annotation.</title>
        <authorList>
            <consortium name="The Broad Institute Genomics Platform"/>
            <consortium name="The Broad Institute Genome Sequencing Center for Infectious Disease"/>
            <person name="Wu L."/>
            <person name="Ma J."/>
        </authorList>
    </citation>
    <scope>NUCLEOTIDE SEQUENCE [LARGE SCALE GENOMIC DNA]</scope>
    <source>
        <strain evidence="4">JCM 10977</strain>
    </source>
</reference>
<feature type="domain" description="Pvc16 N-terminal" evidence="2">
    <location>
        <begin position="4"/>
        <end position="180"/>
    </location>
</feature>
<dbReference type="Pfam" id="PF14065">
    <property type="entry name" value="Pvc16_N"/>
    <property type="match status" value="1"/>
</dbReference>
<dbReference type="EMBL" id="BAAAHK010000013">
    <property type="protein sequence ID" value="GAA0953225.1"/>
    <property type="molecule type" value="Genomic_DNA"/>
</dbReference>
<evidence type="ECO:0000256" key="1">
    <source>
        <dbReference type="SAM" id="MobiDB-lite"/>
    </source>
</evidence>
<sequence>MLDEVEQAVGALLSEQLPAGTLLRTEPPCDTWSGELAGDDGPGCVGLFLHLVRESHADGAIRGWSEDRDDTGRVIRRAAAERRYDLCYLVTAWAASYERELNLLGGVLRAVAHHPTVPGELLAGTLADAEGPVTITIGRTGTPAAASEIWPALGVRPRTFLDLVVTAPVAPVVITEIAGPPDIIDLGVGSAAVGNNPADSPDRVPRRPMGRITEGSRDAAAGGQAG</sequence>
<dbReference type="RefSeq" id="WP_343976771.1">
    <property type="nucleotide sequence ID" value="NZ_BAAAHK010000013.1"/>
</dbReference>
<name>A0ABP4BPS9_9ACTN</name>
<proteinExistence type="predicted"/>
<organism evidence="3 4">
    <name type="scientific">Kribbella koreensis</name>
    <dbReference type="NCBI Taxonomy" id="57909"/>
    <lineage>
        <taxon>Bacteria</taxon>
        <taxon>Bacillati</taxon>
        <taxon>Actinomycetota</taxon>
        <taxon>Actinomycetes</taxon>
        <taxon>Propionibacteriales</taxon>
        <taxon>Kribbellaceae</taxon>
        <taxon>Kribbella</taxon>
    </lineage>
</organism>
<evidence type="ECO:0000313" key="3">
    <source>
        <dbReference type="EMBL" id="GAA0953225.1"/>
    </source>
</evidence>
<dbReference type="Proteomes" id="UP001500542">
    <property type="component" value="Unassembled WGS sequence"/>
</dbReference>
<protein>
    <submittedName>
        <fullName evidence="3">DUF4255 domain-containing protein</fullName>
    </submittedName>
</protein>
<evidence type="ECO:0000259" key="2">
    <source>
        <dbReference type="Pfam" id="PF14065"/>
    </source>
</evidence>
<gene>
    <name evidence="3" type="ORF">GCM10009554_57340</name>
</gene>